<dbReference type="GO" id="GO:0000287">
    <property type="term" value="F:magnesium ion binding"/>
    <property type="evidence" value="ECO:0007669"/>
    <property type="project" value="InterPro"/>
</dbReference>
<evidence type="ECO:0000313" key="8">
    <source>
        <dbReference type="EMBL" id="AQU89560.1"/>
    </source>
</evidence>
<feature type="transmembrane region" description="Helical" evidence="4">
    <location>
        <begin position="501"/>
        <end position="521"/>
    </location>
</feature>
<dbReference type="InterPro" id="IPR029061">
    <property type="entry name" value="THDP-binding"/>
</dbReference>
<comment type="similarity">
    <text evidence="1 3">Belongs to the TPP enzyme family.</text>
</comment>
<evidence type="ECO:0000259" key="6">
    <source>
        <dbReference type="Pfam" id="PF02775"/>
    </source>
</evidence>
<gene>
    <name evidence="8" type="ORF">BW244_0142</name>
</gene>
<dbReference type="SUPFAM" id="SSF52467">
    <property type="entry name" value="DHS-like NAD/FAD-binding domain"/>
    <property type="match status" value="1"/>
</dbReference>
<proteinExistence type="inferred from homology"/>
<dbReference type="FunFam" id="3.40.50.970:FF:000007">
    <property type="entry name" value="Acetolactate synthase"/>
    <property type="match status" value="1"/>
</dbReference>
<dbReference type="InterPro" id="IPR011766">
    <property type="entry name" value="TPP_enzyme_TPP-bd"/>
</dbReference>
<dbReference type="AlphaFoldDB" id="A0A1U9RRN3"/>
<evidence type="ECO:0000256" key="4">
    <source>
        <dbReference type="SAM" id="Phobius"/>
    </source>
</evidence>
<keyword evidence="2 3" id="KW-0786">Thiamine pyrophosphate</keyword>
<keyword evidence="4" id="KW-0472">Membrane</keyword>
<feature type="domain" description="Thiamine pyrophosphate enzyme TPP-binding" evidence="6">
    <location>
        <begin position="372"/>
        <end position="490"/>
    </location>
</feature>
<dbReference type="PANTHER" id="PTHR18968:SF13">
    <property type="entry name" value="ACETOLACTATE SYNTHASE CATALYTIC SUBUNIT, MITOCHONDRIAL"/>
    <property type="match status" value="1"/>
</dbReference>
<protein>
    <submittedName>
        <fullName evidence="8">Acetolactate synthase large subunit</fullName>
        <ecNumber evidence="8">2.2.1.6</ecNumber>
    </submittedName>
</protein>
<reference evidence="8 9" key="1">
    <citation type="submission" date="2017-02" db="EMBL/GenBank/DDBJ databases">
        <title>Complete Genome of Candidatus Carsonella ruddii strain BC, a Nutritional Endosymbiont of Bactericera cockerelli.</title>
        <authorList>
            <person name="Riley A.B."/>
            <person name="Kim D.H."/>
            <person name="Hansen A.K."/>
        </authorList>
    </citation>
    <scope>NUCLEOTIDE SEQUENCE [LARGE SCALE GENOMIC DNA]</scope>
    <source>
        <strain evidence="8 9">BC</strain>
    </source>
</reference>
<dbReference type="Pfam" id="PF02776">
    <property type="entry name" value="TPP_enzyme_N"/>
    <property type="match status" value="1"/>
</dbReference>
<dbReference type="InterPro" id="IPR012000">
    <property type="entry name" value="Thiamin_PyroP_enz_cen_dom"/>
</dbReference>
<dbReference type="Pfam" id="PF02775">
    <property type="entry name" value="TPP_enzyme_C"/>
    <property type="match status" value="1"/>
</dbReference>
<dbReference type="GO" id="GO:0009097">
    <property type="term" value="P:isoleucine biosynthetic process"/>
    <property type="evidence" value="ECO:0007669"/>
    <property type="project" value="TreeGrafter"/>
</dbReference>
<evidence type="ECO:0000256" key="1">
    <source>
        <dbReference type="ARBA" id="ARBA00007812"/>
    </source>
</evidence>
<evidence type="ECO:0000259" key="7">
    <source>
        <dbReference type="Pfam" id="PF02776"/>
    </source>
</evidence>
<evidence type="ECO:0000313" key="9">
    <source>
        <dbReference type="Proteomes" id="UP000189666"/>
    </source>
</evidence>
<dbReference type="Proteomes" id="UP000189666">
    <property type="component" value="Chromosome"/>
</dbReference>
<dbReference type="InterPro" id="IPR029035">
    <property type="entry name" value="DHS-like_NAD/FAD-binding_dom"/>
</dbReference>
<dbReference type="GO" id="GO:0003984">
    <property type="term" value="F:acetolactate synthase activity"/>
    <property type="evidence" value="ECO:0007669"/>
    <property type="project" value="UniProtKB-EC"/>
</dbReference>
<feature type="domain" description="Thiamine pyrophosphate enzyme central" evidence="5">
    <location>
        <begin position="195"/>
        <end position="316"/>
    </location>
</feature>
<organism evidence="8 9">
    <name type="scientific">Carsonella ruddii</name>
    <dbReference type="NCBI Taxonomy" id="114186"/>
    <lineage>
        <taxon>Bacteria</taxon>
        <taxon>Pseudomonadati</taxon>
        <taxon>Pseudomonadota</taxon>
        <taxon>Gammaproteobacteria</taxon>
        <taxon>Oceanospirillales</taxon>
        <taxon>Halomonadaceae</taxon>
        <taxon>Zymobacter group</taxon>
        <taxon>Candidatus Carsonella</taxon>
    </lineage>
</organism>
<feature type="domain" description="Thiamine pyrophosphate enzyme N-terminal TPP-binding" evidence="7">
    <location>
        <begin position="6"/>
        <end position="118"/>
    </location>
</feature>
<accession>A0A1U9RRN3</accession>
<dbReference type="GO" id="GO:0030976">
    <property type="term" value="F:thiamine pyrophosphate binding"/>
    <property type="evidence" value="ECO:0007669"/>
    <property type="project" value="InterPro"/>
</dbReference>
<dbReference type="RefSeq" id="WP_211118397.1">
    <property type="nucleotide sequence ID" value="NZ_CP019943.1"/>
</dbReference>
<dbReference type="GO" id="GO:0009099">
    <property type="term" value="P:L-valine biosynthetic process"/>
    <property type="evidence" value="ECO:0007669"/>
    <property type="project" value="TreeGrafter"/>
</dbReference>
<evidence type="ECO:0000256" key="3">
    <source>
        <dbReference type="RuleBase" id="RU362132"/>
    </source>
</evidence>
<dbReference type="Gene3D" id="3.40.50.970">
    <property type="match status" value="2"/>
</dbReference>
<dbReference type="InterPro" id="IPR045229">
    <property type="entry name" value="TPP_enz"/>
</dbReference>
<dbReference type="PANTHER" id="PTHR18968">
    <property type="entry name" value="THIAMINE PYROPHOSPHATE ENZYMES"/>
    <property type="match status" value="1"/>
</dbReference>
<keyword evidence="8" id="KW-0808">Transferase</keyword>
<evidence type="ECO:0000256" key="2">
    <source>
        <dbReference type="ARBA" id="ARBA00023052"/>
    </source>
</evidence>
<name>A0A1U9RRN3_CARRU</name>
<dbReference type="EMBL" id="CP019943">
    <property type="protein sequence ID" value="AQU89560.1"/>
    <property type="molecule type" value="Genomic_DNA"/>
</dbReference>
<evidence type="ECO:0000259" key="5">
    <source>
        <dbReference type="Pfam" id="PF00205"/>
    </source>
</evidence>
<dbReference type="InterPro" id="IPR012001">
    <property type="entry name" value="Thiamin_PyroP_enz_TPP-bd_dom"/>
</dbReference>
<dbReference type="CDD" id="cd07035">
    <property type="entry name" value="TPP_PYR_POX_like"/>
    <property type="match status" value="1"/>
</dbReference>
<keyword evidence="4" id="KW-0812">Transmembrane</keyword>
<keyword evidence="4" id="KW-1133">Transmembrane helix</keyword>
<sequence length="558" mass="65173">MKISSSKIIIESLLYENVEFIFGYPGGAVLHIYDAIFYSKIKHILVRHEQAAVHIADGYSRSSNLIGVVLVTSGPGFTNCITGLATTNFDNSSIIVLCGQVIKKLISQNSFQELDNLNLSNPIIKNFYSLNCYFNIQYIISKSFNLSTFLKKGPIVIDFPKDLTSSSNKLRNKHPFIKKKNNKTIKNYFLNLNFKRPIILIGGGFIKTNYINLLDNFIKNNKIPFISTFMGLGGFNYRNPYYLGWLGMHGDACVNNIIHYSDIVICLGTRLDDRIINSNDNFCPYSKIFHIDIDLNSISKNIYCENFYLCDINFFLKNKILYKNIKFWWKFIIFFKKFFNQKYKNNFFFCKPQQIIEIIFLISKGKLFLTTDVGQHQMFAAKYYYFNFKKFISSGGLGTMGFGLPSSIGIKFANKNKKVLLITGEGSFQMMMQELSTCKQYKINIIVINLNNQSLGMVKQWQELNYENRYSQSYVFSLPNFKKLINSYNLYSFNFYNIKKFYFFFTNIIILNVFCFINIYINQKENVFPIQIYNKFMCELISFFSIKKYEKKICFFNL</sequence>
<dbReference type="SUPFAM" id="SSF52518">
    <property type="entry name" value="Thiamin diphosphate-binding fold (THDP-binding)"/>
    <property type="match status" value="2"/>
</dbReference>
<dbReference type="GO" id="GO:0050660">
    <property type="term" value="F:flavin adenine dinucleotide binding"/>
    <property type="evidence" value="ECO:0007669"/>
    <property type="project" value="TreeGrafter"/>
</dbReference>
<dbReference type="GO" id="GO:0005948">
    <property type="term" value="C:acetolactate synthase complex"/>
    <property type="evidence" value="ECO:0007669"/>
    <property type="project" value="TreeGrafter"/>
</dbReference>
<dbReference type="Pfam" id="PF00205">
    <property type="entry name" value="TPP_enzyme_M"/>
    <property type="match status" value="1"/>
</dbReference>
<dbReference type="Gene3D" id="3.40.50.1220">
    <property type="entry name" value="TPP-binding domain"/>
    <property type="match status" value="1"/>
</dbReference>
<dbReference type="EC" id="2.2.1.6" evidence="8"/>